<evidence type="ECO:0000313" key="8">
    <source>
        <dbReference type="EMBL" id="ORY83557.1"/>
    </source>
</evidence>
<dbReference type="InterPro" id="IPR016166">
    <property type="entry name" value="FAD-bd_PCMH"/>
</dbReference>
<evidence type="ECO:0000313" key="9">
    <source>
        <dbReference type="Proteomes" id="UP000193467"/>
    </source>
</evidence>
<dbReference type="SUPFAM" id="SSF56176">
    <property type="entry name" value="FAD-binding/transporter-associated domain-like"/>
    <property type="match status" value="1"/>
</dbReference>
<evidence type="ECO:0000256" key="5">
    <source>
        <dbReference type="ARBA" id="ARBA00023002"/>
    </source>
</evidence>
<dbReference type="InterPro" id="IPR050416">
    <property type="entry name" value="FAD-linked_Oxidoreductase"/>
</dbReference>
<keyword evidence="4" id="KW-0274">FAD</keyword>
<dbReference type="EMBL" id="MCGR01000019">
    <property type="protein sequence ID" value="ORY83557.1"/>
    <property type="molecule type" value="Genomic_DNA"/>
</dbReference>
<dbReference type="InParanoid" id="A0A1Y2FIY0"/>
<feature type="signal peptide" evidence="6">
    <location>
        <begin position="1"/>
        <end position="20"/>
    </location>
</feature>
<dbReference type="GO" id="GO:0071949">
    <property type="term" value="F:FAD binding"/>
    <property type="evidence" value="ECO:0007669"/>
    <property type="project" value="InterPro"/>
</dbReference>
<accession>A0A1Y2FIY0</accession>
<dbReference type="PANTHER" id="PTHR42973:SF39">
    <property type="entry name" value="FAD-BINDING PCMH-TYPE DOMAIN-CONTAINING PROTEIN"/>
    <property type="match status" value="1"/>
</dbReference>
<dbReference type="InterPro" id="IPR012951">
    <property type="entry name" value="BBE"/>
</dbReference>
<dbReference type="PROSITE" id="PS51387">
    <property type="entry name" value="FAD_PCMH"/>
    <property type="match status" value="1"/>
</dbReference>
<comment type="cofactor">
    <cofactor evidence="1">
        <name>FAD</name>
        <dbReference type="ChEBI" id="CHEBI:57692"/>
    </cofactor>
</comment>
<keyword evidence="3" id="KW-0285">Flavoprotein</keyword>
<dbReference type="GO" id="GO:0016491">
    <property type="term" value="F:oxidoreductase activity"/>
    <property type="evidence" value="ECO:0007669"/>
    <property type="project" value="UniProtKB-KW"/>
</dbReference>
<evidence type="ECO:0000259" key="7">
    <source>
        <dbReference type="PROSITE" id="PS51387"/>
    </source>
</evidence>
<organism evidence="8 9">
    <name type="scientific">Leucosporidium creatinivorum</name>
    <dbReference type="NCBI Taxonomy" id="106004"/>
    <lineage>
        <taxon>Eukaryota</taxon>
        <taxon>Fungi</taxon>
        <taxon>Dikarya</taxon>
        <taxon>Basidiomycota</taxon>
        <taxon>Pucciniomycotina</taxon>
        <taxon>Microbotryomycetes</taxon>
        <taxon>Leucosporidiales</taxon>
        <taxon>Leucosporidium</taxon>
    </lineage>
</organism>
<dbReference type="OrthoDB" id="407275at2759"/>
<dbReference type="PROSITE" id="PS00862">
    <property type="entry name" value="OX2_COVAL_FAD"/>
    <property type="match status" value="1"/>
</dbReference>
<evidence type="ECO:0000256" key="3">
    <source>
        <dbReference type="ARBA" id="ARBA00022630"/>
    </source>
</evidence>
<reference evidence="8 9" key="1">
    <citation type="submission" date="2016-07" db="EMBL/GenBank/DDBJ databases">
        <title>Pervasive Adenine N6-methylation of Active Genes in Fungi.</title>
        <authorList>
            <consortium name="DOE Joint Genome Institute"/>
            <person name="Mondo S.J."/>
            <person name="Dannebaum R.O."/>
            <person name="Kuo R.C."/>
            <person name="Labutti K."/>
            <person name="Haridas S."/>
            <person name="Kuo A."/>
            <person name="Salamov A."/>
            <person name="Ahrendt S.R."/>
            <person name="Lipzen A."/>
            <person name="Sullivan W."/>
            <person name="Andreopoulos W.B."/>
            <person name="Clum A."/>
            <person name="Lindquist E."/>
            <person name="Daum C."/>
            <person name="Ramamoorthy G.K."/>
            <person name="Gryganskyi A."/>
            <person name="Culley D."/>
            <person name="Magnuson J.K."/>
            <person name="James T.Y."/>
            <person name="O'Malley M.A."/>
            <person name="Stajich J.E."/>
            <person name="Spatafora J.W."/>
            <person name="Visel A."/>
            <person name="Grigoriev I.V."/>
        </authorList>
    </citation>
    <scope>NUCLEOTIDE SEQUENCE [LARGE SCALE GENOMIC DNA]</scope>
    <source>
        <strain evidence="8 9">62-1032</strain>
    </source>
</reference>
<comment type="caution">
    <text evidence="8">The sequence shown here is derived from an EMBL/GenBank/DDBJ whole genome shotgun (WGS) entry which is preliminary data.</text>
</comment>
<keyword evidence="5" id="KW-0560">Oxidoreductase</keyword>
<dbReference type="AlphaFoldDB" id="A0A1Y2FIY0"/>
<name>A0A1Y2FIY0_9BASI</name>
<sequence>MLPTPLLTAAALLLSASIEAGPVATRQASFANCLSDAGLAPVTSDSSNYDSLSAAYNQRLQPSPAALVTPSTISDISSAIKCASAAGVPISAKSGGHSYASYGLGGVEEEALIIELSNFKNITVDDDGTAKIGAGNRLGDVALALNEKGRGLPHGTCPYVGIGGHASYGGYGYASRMWGLTVDTVIGFDAVLANGTVVENVTKDSEPDLYWALAGAAPSYALVTSFYFSTFATPSNSIVFSYSYYGLSVADQSSIFLAFQSWGAEAAPELGVSFIVGTGGSIQFYGAMYSDRQTYDAEIKKLLDQVPGGYDESVQELSWIDSLSAVGGDLDTSNAADSRDSFFAKSLMSPEDTPITEEAITAFFQYLADTDTDTNWFVEVDLYGGNGSAINSVSLDDNSFGRRNSLLVWQLYASSSTYGNPYPEFGVTYVQAMYGALVSPMLDSWNTTYGAYINYVDPTLTDDQVKDLYWGTQYDRLSTLRTKYDPQQVFKNAQSIVPA</sequence>
<keyword evidence="9" id="KW-1185">Reference proteome</keyword>
<dbReference type="InterPro" id="IPR006094">
    <property type="entry name" value="Oxid_FAD_bind_N"/>
</dbReference>
<dbReference type="Proteomes" id="UP000193467">
    <property type="component" value="Unassembled WGS sequence"/>
</dbReference>
<dbReference type="PANTHER" id="PTHR42973">
    <property type="entry name" value="BINDING OXIDOREDUCTASE, PUTATIVE (AFU_ORTHOLOGUE AFUA_1G17690)-RELATED"/>
    <property type="match status" value="1"/>
</dbReference>
<dbReference type="Pfam" id="PF08031">
    <property type="entry name" value="BBE"/>
    <property type="match status" value="1"/>
</dbReference>
<dbReference type="Pfam" id="PF01565">
    <property type="entry name" value="FAD_binding_4"/>
    <property type="match status" value="1"/>
</dbReference>
<protein>
    <submittedName>
        <fullName evidence="8">Glucooligosaccharide oxidase</fullName>
    </submittedName>
</protein>
<dbReference type="InterPro" id="IPR006093">
    <property type="entry name" value="Oxy_OxRdtase_FAD_BS"/>
</dbReference>
<evidence type="ECO:0000256" key="2">
    <source>
        <dbReference type="ARBA" id="ARBA00005466"/>
    </source>
</evidence>
<dbReference type="InterPro" id="IPR016169">
    <property type="entry name" value="FAD-bd_PCMH_sub2"/>
</dbReference>
<dbReference type="STRING" id="106004.A0A1Y2FIY0"/>
<evidence type="ECO:0000256" key="1">
    <source>
        <dbReference type="ARBA" id="ARBA00001974"/>
    </source>
</evidence>
<feature type="domain" description="FAD-binding PCMH-type" evidence="7">
    <location>
        <begin position="60"/>
        <end position="233"/>
    </location>
</feature>
<feature type="chain" id="PRO_5013231643" evidence="6">
    <location>
        <begin position="21"/>
        <end position="499"/>
    </location>
</feature>
<dbReference type="Gene3D" id="3.40.462.20">
    <property type="match status" value="1"/>
</dbReference>
<proteinExistence type="inferred from homology"/>
<dbReference type="InterPro" id="IPR036318">
    <property type="entry name" value="FAD-bd_PCMH-like_sf"/>
</dbReference>
<keyword evidence="6" id="KW-0732">Signal</keyword>
<comment type="similarity">
    <text evidence="2">Belongs to the oxygen-dependent FAD-linked oxidoreductase family.</text>
</comment>
<dbReference type="Gene3D" id="3.30.465.10">
    <property type="match status" value="1"/>
</dbReference>
<evidence type="ECO:0000256" key="4">
    <source>
        <dbReference type="ARBA" id="ARBA00022827"/>
    </source>
</evidence>
<evidence type="ECO:0000256" key="6">
    <source>
        <dbReference type="SAM" id="SignalP"/>
    </source>
</evidence>
<gene>
    <name evidence="8" type="ORF">BCR35DRAFT_324883</name>
</gene>